<dbReference type="HOGENOM" id="CLU_3171712_0_0_10"/>
<proteinExistence type="predicted"/>
<dbReference type="STRING" id="28134.SAMN05444288_2136"/>
<sequence length="47" mass="5921">MMEWQQQNKKLMYRNIPNKKFVFYAVIEHSTYQYVISLVQDRHKRVM</sequence>
<reference evidence="1" key="1">
    <citation type="submission" date="2011-01" db="EMBL/GenBank/DDBJ databases">
        <authorList>
            <person name="Muzny D."/>
            <person name="Qin X."/>
            <person name="Buhay C."/>
            <person name="Dugan-Rocha S."/>
            <person name="Ding Y."/>
            <person name="Chen G."/>
            <person name="Hawes A."/>
            <person name="Holder M."/>
            <person name="Jhangiani S."/>
            <person name="Johnson A."/>
            <person name="Khan Z."/>
            <person name="Li Z."/>
            <person name="Liu W."/>
            <person name="Liu X."/>
            <person name="Perez L."/>
            <person name="Shen H."/>
            <person name="Wang Q."/>
            <person name="Watt J."/>
            <person name="Xi L."/>
            <person name="Xin Y."/>
            <person name="Zhou J."/>
            <person name="Deng J."/>
            <person name="Jiang H."/>
            <person name="Liu Y."/>
            <person name="Qu J."/>
            <person name="Song X.-Z."/>
            <person name="Zhang L."/>
            <person name="Villasana D."/>
            <person name="Johnson A."/>
            <person name="Liu J."/>
            <person name="Liyanage D."/>
            <person name="Lorensuhewa L."/>
            <person name="Robinson T."/>
            <person name="Song A."/>
            <person name="Song B.-B."/>
            <person name="Dinh H."/>
            <person name="Thornton R."/>
            <person name="Coyle M."/>
            <person name="Francisco L."/>
            <person name="Jackson L."/>
            <person name="Javaid M."/>
            <person name="Korchina V."/>
            <person name="Kovar C."/>
            <person name="Mata R."/>
            <person name="Mathew T."/>
            <person name="Ngo R."/>
            <person name="Nguyen L."/>
            <person name="Nguyen N."/>
            <person name="Okwuonu G."/>
            <person name="Ongeri F."/>
            <person name="Pham C."/>
            <person name="Simmons D."/>
            <person name="Wilczek-Boney K."/>
            <person name="Hale W."/>
            <person name="Jakkamsetti A."/>
            <person name="Pham P."/>
            <person name="Ruth R."/>
            <person name="San Lucas F."/>
            <person name="Warren J."/>
            <person name="Zhang J."/>
            <person name="Zhao Z."/>
            <person name="Zhou C."/>
            <person name="Zhu D."/>
            <person name="Lee S."/>
            <person name="Bess C."/>
            <person name="Blankenburg K."/>
            <person name="Forbes L."/>
            <person name="Fu Q."/>
            <person name="Gubbala S."/>
            <person name="Hirani K."/>
            <person name="Jayaseelan J.C."/>
            <person name="Lara F."/>
            <person name="Munidasa M."/>
            <person name="Palculict T."/>
            <person name="Patil S."/>
            <person name="Pu L.-L."/>
            <person name="Saada N."/>
            <person name="Tang L."/>
            <person name="Weissenberger G."/>
            <person name="Zhu Y."/>
            <person name="Hemphill L."/>
            <person name="Shang Y."/>
            <person name="Youmans B."/>
            <person name="Ayvaz T."/>
            <person name="Ross M."/>
            <person name="Santibanez J."/>
            <person name="Aqrawi P."/>
            <person name="Gross S."/>
            <person name="Joshi V."/>
            <person name="Fowler G."/>
            <person name="Nazareth L."/>
            <person name="Reid J."/>
            <person name="Worley K."/>
            <person name="Petrosino J."/>
            <person name="Highlander S."/>
            <person name="Gibbs R."/>
        </authorList>
    </citation>
    <scope>NUCLEOTIDE SEQUENCE [LARGE SCALE GENOMIC DNA]</scope>
    <source>
        <strain evidence="1">ATCC 33269</strain>
    </source>
</reference>
<evidence type="ECO:0000313" key="2">
    <source>
        <dbReference type="Proteomes" id="UP000005580"/>
    </source>
</evidence>
<evidence type="ECO:0000313" key="1">
    <source>
        <dbReference type="EMBL" id="EFZ36201.1"/>
    </source>
</evidence>
<keyword evidence="2" id="KW-1185">Reference proteome</keyword>
<name>E7RSK0_9BACT</name>
<accession>E7RSK0</accession>
<dbReference type="AlphaFoldDB" id="E7RSK0"/>
<gene>
    <name evidence="1" type="ORF">HMPREF0663_12268</name>
</gene>
<dbReference type="EMBL" id="AEPE02000006">
    <property type="protein sequence ID" value="EFZ36201.1"/>
    <property type="molecule type" value="Genomic_DNA"/>
</dbReference>
<dbReference type="Proteomes" id="UP000005580">
    <property type="component" value="Unassembled WGS sequence"/>
</dbReference>
<comment type="caution">
    <text evidence="1">The sequence shown here is derived from an EMBL/GenBank/DDBJ whole genome shotgun (WGS) entry which is preliminary data.</text>
</comment>
<protein>
    <submittedName>
        <fullName evidence="1">Uncharacterized protein</fullName>
    </submittedName>
</protein>
<organism evidence="1 2">
    <name type="scientific">Hoylesella oralis ATCC 33269</name>
    <dbReference type="NCBI Taxonomy" id="873533"/>
    <lineage>
        <taxon>Bacteria</taxon>
        <taxon>Pseudomonadati</taxon>
        <taxon>Bacteroidota</taxon>
        <taxon>Bacteroidia</taxon>
        <taxon>Bacteroidales</taxon>
        <taxon>Prevotellaceae</taxon>
        <taxon>Hoylesella</taxon>
    </lineage>
</organism>